<reference evidence="1 2" key="1">
    <citation type="submission" date="2019-02" db="EMBL/GenBank/DDBJ databases">
        <title>Marinobacter halodurans sp. nov., a marine bacterium isolated from sea tidal flat.</title>
        <authorList>
            <person name="Yoo Y."/>
            <person name="Lee D.W."/>
            <person name="Kim B.S."/>
            <person name="Kim J.-J."/>
        </authorList>
    </citation>
    <scope>NUCLEOTIDE SEQUENCE [LARGE SCALE GENOMIC DNA]</scope>
    <source>
        <strain evidence="1 2">YJ-S3-2</strain>
    </source>
</reference>
<organism evidence="1 2">
    <name type="scientific">Marinobacter halodurans</name>
    <dbReference type="NCBI Taxonomy" id="2528979"/>
    <lineage>
        <taxon>Bacteria</taxon>
        <taxon>Pseudomonadati</taxon>
        <taxon>Pseudomonadota</taxon>
        <taxon>Gammaproteobacteria</taxon>
        <taxon>Pseudomonadales</taxon>
        <taxon>Marinobacteraceae</taxon>
        <taxon>Marinobacter</taxon>
    </lineage>
</organism>
<proteinExistence type="predicted"/>
<evidence type="ECO:0000313" key="1">
    <source>
        <dbReference type="EMBL" id="TBW54300.1"/>
    </source>
</evidence>
<dbReference type="Proteomes" id="UP000313645">
    <property type="component" value="Unassembled WGS sequence"/>
</dbReference>
<sequence>MSHAYKPIDCAFHDALLEAATLRRLVEIVFRNEAGEVQTFHDRIRDVFTRAGEEFLVLERGQMIRLDHLLLVDGRPANRA</sequence>
<evidence type="ECO:0000313" key="2">
    <source>
        <dbReference type="Proteomes" id="UP000313645"/>
    </source>
</evidence>
<dbReference type="RefSeq" id="WP_131482583.1">
    <property type="nucleotide sequence ID" value="NZ_SJDL01000023.1"/>
</dbReference>
<protein>
    <recommendedName>
        <fullName evidence="3">Transcriptional antiterminator</fullName>
    </recommendedName>
</protein>
<dbReference type="InterPro" id="IPR038626">
    <property type="entry name" value="Rof-like_sf"/>
</dbReference>
<dbReference type="EMBL" id="SJDL01000023">
    <property type="protein sequence ID" value="TBW54300.1"/>
    <property type="molecule type" value="Genomic_DNA"/>
</dbReference>
<evidence type="ECO:0008006" key="3">
    <source>
        <dbReference type="Google" id="ProtNLM"/>
    </source>
</evidence>
<gene>
    <name evidence="1" type="ORF">EZI54_14395</name>
</gene>
<comment type="caution">
    <text evidence="1">The sequence shown here is derived from an EMBL/GenBank/DDBJ whole genome shotgun (WGS) entry which is preliminary data.</text>
</comment>
<dbReference type="InterPro" id="IPR023534">
    <property type="entry name" value="Rof/RNase_P-like"/>
</dbReference>
<name>A0ABY1ZI51_9GAMM</name>
<keyword evidence="2" id="KW-1185">Reference proteome</keyword>
<dbReference type="SUPFAM" id="SSF101744">
    <property type="entry name" value="Rof/RNase P subunit-like"/>
    <property type="match status" value="1"/>
</dbReference>
<accession>A0ABY1ZI51</accession>
<dbReference type="Gene3D" id="2.30.30.400">
    <property type="entry name" value="Rof-like"/>
    <property type="match status" value="1"/>
</dbReference>